<comment type="similarity">
    <text evidence="1">Belongs to the KIN17 family.</text>
</comment>
<dbReference type="InterPro" id="IPR037321">
    <property type="entry name" value="KIN17-like"/>
</dbReference>
<dbReference type="FunFam" id="1.10.10.2030:FF:000001">
    <property type="entry name" value="DNA/RNA-binding protein KIN17, putative"/>
    <property type="match status" value="1"/>
</dbReference>
<keyword evidence="3" id="KW-0863">Zinc-finger</keyword>
<dbReference type="Pfam" id="PF10357">
    <property type="entry name" value="WH_KIN17"/>
    <property type="match status" value="1"/>
</dbReference>
<dbReference type="PANTHER" id="PTHR12805:SF0">
    <property type="entry name" value="DNA_RNA-BINDING PROTEIN KIN17"/>
    <property type="match status" value="1"/>
</dbReference>
<proteinExistence type="inferred from homology"/>
<evidence type="ECO:0000313" key="8">
    <source>
        <dbReference type="EMBL" id="CAE0762739.1"/>
    </source>
</evidence>
<evidence type="ECO:0000256" key="5">
    <source>
        <dbReference type="SAM" id="Coils"/>
    </source>
</evidence>
<name>A0A7S4BDS8_CHRCT</name>
<dbReference type="GO" id="GO:0003690">
    <property type="term" value="F:double-stranded DNA binding"/>
    <property type="evidence" value="ECO:0007669"/>
    <property type="project" value="TreeGrafter"/>
</dbReference>
<feature type="domain" description="DNA/RNA-binding protein Kin17 WH-like" evidence="7">
    <location>
        <begin position="7"/>
        <end position="133"/>
    </location>
</feature>
<organism evidence="8">
    <name type="scientific">Chrysotila carterae</name>
    <name type="common">Marine alga</name>
    <name type="synonym">Syracosphaera carterae</name>
    <dbReference type="NCBI Taxonomy" id="13221"/>
    <lineage>
        <taxon>Eukaryota</taxon>
        <taxon>Haptista</taxon>
        <taxon>Haptophyta</taxon>
        <taxon>Prymnesiophyceae</taxon>
        <taxon>Isochrysidales</taxon>
        <taxon>Isochrysidaceae</taxon>
        <taxon>Chrysotila</taxon>
    </lineage>
</organism>
<feature type="region of interest" description="Disordered" evidence="6">
    <location>
        <begin position="309"/>
        <end position="328"/>
    </location>
</feature>
<dbReference type="Pfam" id="PF25092">
    <property type="entry name" value="SH3_KIN17_C"/>
    <property type="match status" value="1"/>
</dbReference>
<dbReference type="CDD" id="cd13155">
    <property type="entry name" value="KOW_KIN17"/>
    <property type="match status" value="1"/>
</dbReference>
<sequence>MSESHQRQMSMFTENSGAFMDEFSKEFEAGMMEIIARKARSHRCSANVIYREYISDRNHFHMNSTIWETLTDFVMYLGRTGKCEVDETEKGWFVTYIDRDPETLRRLEARAKRERSELDSEEKHQRDLERQVKIARSLEGGGQPPAPTELKRADPSEKVAFGIPASSKPAAAKAKLPSCALFSADEAPVDTAPSSASASSSALPAGAKSRTSGIQALIAEDMKRKEASARSKYWLRTDIVVKVMNKTLRDGKYYKQKGVIEKVVERDAAHVRMNASGDLIKVRQAARDARLRVARSGAASLLRNATRRDAQGQCDRANPSAPDVPARRGLCAPRGFGSERFLSRPSTRRGSCSSRPAARALFACAVVAAQVDQMDLETVIPSEGGRVVFVNGAFRGERARLLSINVDRFCVSVKIDGGQHAGRVVDGVEYEDVCKSADASSSSVRE</sequence>
<evidence type="ECO:0000256" key="3">
    <source>
        <dbReference type="ARBA" id="ARBA00022771"/>
    </source>
</evidence>
<keyword evidence="4" id="KW-0862">Zinc</keyword>
<keyword evidence="5" id="KW-0175">Coiled coil</keyword>
<dbReference type="Gene3D" id="2.30.30.30">
    <property type="match status" value="1"/>
</dbReference>
<dbReference type="FunFam" id="2.30.30.30:FF:000021">
    <property type="entry name" value="DNA/RNA-binding protein KIN17, putative"/>
    <property type="match status" value="1"/>
</dbReference>
<dbReference type="AlphaFoldDB" id="A0A7S4BDS8"/>
<protein>
    <recommendedName>
        <fullName evidence="7">DNA/RNA-binding protein Kin17 WH-like domain-containing protein</fullName>
    </recommendedName>
</protein>
<dbReference type="EMBL" id="HBIZ01024251">
    <property type="protein sequence ID" value="CAE0762739.1"/>
    <property type="molecule type" value="Transcribed_RNA"/>
</dbReference>
<accession>A0A7S4BDS8</accession>
<dbReference type="PANTHER" id="PTHR12805">
    <property type="entry name" value="KIN17 KIN, ANTIGENIC DETERMINANT OF RECA PROTEIN HOMOLOG"/>
    <property type="match status" value="1"/>
</dbReference>
<dbReference type="Gene3D" id="2.30.30.140">
    <property type="match status" value="1"/>
</dbReference>
<keyword evidence="2" id="KW-0479">Metal-binding</keyword>
<dbReference type="InterPro" id="IPR041995">
    <property type="entry name" value="KOW_KIN17"/>
</dbReference>
<evidence type="ECO:0000256" key="1">
    <source>
        <dbReference type="ARBA" id="ARBA00008517"/>
    </source>
</evidence>
<dbReference type="InterPro" id="IPR014722">
    <property type="entry name" value="Rib_uL2_dom2"/>
</dbReference>
<dbReference type="Pfam" id="PF18131">
    <property type="entry name" value="KN17_SH3"/>
    <property type="match status" value="1"/>
</dbReference>
<feature type="coiled-coil region" evidence="5">
    <location>
        <begin position="104"/>
        <end position="131"/>
    </location>
</feature>
<dbReference type="SMART" id="SM01253">
    <property type="entry name" value="Kin17_mid"/>
    <property type="match status" value="1"/>
</dbReference>
<dbReference type="Gene3D" id="1.10.10.2030">
    <property type="entry name" value="DNA/RNA-binding protein Kin17, conserved domain"/>
    <property type="match status" value="1"/>
</dbReference>
<reference evidence="8" key="1">
    <citation type="submission" date="2021-01" db="EMBL/GenBank/DDBJ databases">
        <authorList>
            <person name="Corre E."/>
            <person name="Pelletier E."/>
            <person name="Niang G."/>
            <person name="Scheremetjew M."/>
            <person name="Finn R."/>
            <person name="Kale V."/>
            <person name="Holt S."/>
            <person name="Cochrane G."/>
            <person name="Meng A."/>
            <person name="Brown T."/>
            <person name="Cohen L."/>
        </authorList>
    </citation>
    <scope>NUCLEOTIDE SEQUENCE</scope>
    <source>
        <strain evidence="8">CCMP645</strain>
    </source>
</reference>
<gene>
    <name evidence="8" type="ORF">PCAR00345_LOCUS15351</name>
</gene>
<dbReference type="GO" id="GO:0006260">
    <property type="term" value="P:DNA replication"/>
    <property type="evidence" value="ECO:0007669"/>
    <property type="project" value="TreeGrafter"/>
</dbReference>
<dbReference type="GO" id="GO:0005634">
    <property type="term" value="C:nucleus"/>
    <property type="evidence" value="ECO:0007669"/>
    <property type="project" value="TreeGrafter"/>
</dbReference>
<evidence type="ECO:0000256" key="4">
    <source>
        <dbReference type="ARBA" id="ARBA00022833"/>
    </source>
</evidence>
<dbReference type="GO" id="GO:0008270">
    <property type="term" value="F:zinc ion binding"/>
    <property type="evidence" value="ECO:0007669"/>
    <property type="project" value="UniProtKB-KW"/>
</dbReference>
<evidence type="ECO:0000256" key="6">
    <source>
        <dbReference type="SAM" id="MobiDB-lite"/>
    </source>
</evidence>
<dbReference type="InterPro" id="IPR041330">
    <property type="entry name" value="KN17_SH3"/>
</dbReference>
<dbReference type="GO" id="GO:0006974">
    <property type="term" value="P:DNA damage response"/>
    <property type="evidence" value="ECO:0007669"/>
    <property type="project" value="TreeGrafter"/>
</dbReference>
<dbReference type="InterPro" id="IPR038254">
    <property type="entry name" value="KIN17_WH-like_sf"/>
</dbReference>
<evidence type="ECO:0000259" key="7">
    <source>
        <dbReference type="SMART" id="SM01253"/>
    </source>
</evidence>
<dbReference type="InterPro" id="IPR019447">
    <property type="entry name" value="DNA/RNA-bd_Kin17_WH-like_dom"/>
</dbReference>
<evidence type="ECO:0000256" key="2">
    <source>
        <dbReference type="ARBA" id="ARBA00022723"/>
    </source>
</evidence>